<dbReference type="InParanoid" id="A0A2T3A740"/>
<organism evidence="2 3">
    <name type="scientific">Coniella lustricola</name>
    <dbReference type="NCBI Taxonomy" id="2025994"/>
    <lineage>
        <taxon>Eukaryota</taxon>
        <taxon>Fungi</taxon>
        <taxon>Dikarya</taxon>
        <taxon>Ascomycota</taxon>
        <taxon>Pezizomycotina</taxon>
        <taxon>Sordariomycetes</taxon>
        <taxon>Sordariomycetidae</taxon>
        <taxon>Diaporthales</taxon>
        <taxon>Schizoparmaceae</taxon>
        <taxon>Coniella</taxon>
    </lineage>
</organism>
<dbReference type="AlphaFoldDB" id="A0A2T3A740"/>
<dbReference type="STRING" id="2025994.A0A2T3A740"/>
<protein>
    <submittedName>
        <fullName evidence="2">N-acetyltransferase B complex non catalytic subunit-domain-containing protein</fullName>
    </submittedName>
</protein>
<evidence type="ECO:0000313" key="3">
    <source>
        <dbReference type="Proteomes" id="UP000241462"/>
    </source>
</evidence>
<sequence length="1021" mass="112224">MSGFGRNYRPDLKQTVDIQLQTAFNEGRWPSVVRLAAQRFKAKKDPYYEAVKVCAESQLDTVTEKSSIVVAIDALVRNKTAPVDVEALELFEWAMRDAGYPIDYTRTIGALRVRWVKANPTGLLALDCLEACVLAWDLVNAQQIAAALDKYQSSKTEGKSFFWSITLSHLLSTSPQCPDNMSPVFGKLSRMQLEKAATASQTADAKTPAHGLRKEEEINLYYRVIGKDAYIKAATDESSAISVAKQFSQGRKYLLTESLRTFEQAGEWDQIYDLCEYALTRKGDDDKPSFLAFDMRTWKLFVKAASFKSNSEAAFSRLTDVLDAFVAIQSTAPPMYKKNISLATLELAFKNPSILSHGSTPDKPSARVFTLYMILQQSLFQRAAFDDVKEYIAQLSIDEARYFIDNFSTTLLGDTPDEQRKVVVDVLEIKFRYLLTSCRATLDHVVVVGDAAEPQFTCLLCSATANGSCTGCLESLATSALSIYQTADKSSANLKGLAIDPRVDLALVAASALLRLSGLSTLPSQPPSRLPPLSKVNISRLLQAVTLISAQLTKSPDEIPLRILLVHLYLLLGCGSLAYQQWLPLDVKRTIQDSLSPLFFDRISSIAPNIFQGTRSPPTERLTSYYSGILYDEAPVRIWDAFKAGSYASILDMADYSDRLRRSCTLVMTVLEERATTRAFGGRLEGDIDESTLLSHLSYDTDFVNAVDYGSFPNLESPQSAPLHKLLQLGPELSSERCHLALLAEQFIDAVTYKPPKDFKPTKANDVAAHDRAYLIETSTRLHESLTTLLLRTPAANINGTTAAAPTPITARLTSAEHKYYTTICFLAAFLRTGLETPKTGGANPASTLSATSSGIKSTLASLQTDFASIPPRLAHLEAADVLASVTNPHTLSLLRETALVTKQTAGVVLAWHAAEQARDKSGKTGLHKDVVAEAKSLEDVAGKVLAEGKERVKALKASLGEGGWLDRVEGWMVSREDEAQDKLDALVRNVVGEAEMEEWAGRLVESWREGMKGMSAVKWE</sequence>
<dbReference type="PANTHER" id="PTHR22767">
    <property type="entry name" value="N-TERMINAL ACETYLTRANSFERASE-RELATED"/>
    <property type="match status" value="1"/>
</dbReference>
<dbReference type="Pfam" id="PF09797">
    <property type="entry name" value="NatB_MDM20"/>
    <property type="match status" value="1"/>
</dbReference>
<keyword evidence="3" id="KW-1185">Reference proteome</keyword>
<comment type="similarity">
    <text evidence="1">Belongs to the MDM20/NAA25 family.</text>
</comment>
<accession>A0A2T3A740</accession>
<dbReference type="GO" id="GO:0016740">
    <property type="term" value="F:transferase activity"/>
    <property type="evidence" value="ECO:0007669"/>
    <property type="project" value="UniProtKB-KW"/>
</dbReference>
<proteinExistence type="inferred from homology"/>
<evidence type="ECO:0000313" key="2">
    <source>
        <dbReference type="EMBL" id="PSR84113.1"/>
    </source>
</evidence>
<reference evidence="2 3" key="1">
    <citation type="journal article" date="2018" name="Mycol. Prog.">
        <title>Coniella lustricola, a new species from submerged detritus.</title>
        <authorList>
            <person name="Raudabaugh D.B."/>
            <person name="Iturriaga T."/>
            <person name="Carver A."/>
            <person name="Mondo S."/>
            <person name="Pangilinan J."/>
            <person name="Lipzen A."/>
            <person name="He G."/>
            <person name="Amirebrahimi M."/>
            <person name="Grigoriev I.V."/>
            <person name="Miller A.N."/>
        </authorList>
    </citation>
    <scope>NUCLEOTIDE SEQUENCE [LARGE SCALE GENOMIC DNA]</scope>
    <source>
        <strain evidence="2 3">B22-T-1</strain>
    </source>
</reference>
<keyword evidence="2" id="KW-0808">Transferase</keyword>
<dbReference type="OrthoDB" id="1874341at2759"/>
<dbReference type="InterPro" id="IPR019183">
    <property type="entry name" value="NAA25_NatB_aux_su"/>
</dbReference>
<evidence type="ECO:0000256" key="1">
    <source>
        <dbReference type="ARBA" id="ARBA00006298"/>
    </source>
</evidence>
<dbReference type="GO" id="GO:0031416">
    <property type="term" value="C:NatB complex"/>
    <property type="evidence" value="ECO:0007669"/>
    <property type="project" value="TreeGrafter"/>
</dbReference>
<dbReference type="Proteomes" id="UP000241462">
    <property type="component" value="Unassembled WGS sequence"/>
</dbReference>
<dbReference type="PANTHER" id="PTHR22767:SF3">
    <property type="entry name" value="N-ALPHA-ACETYLTRANSFERASE 25, NATB AUXILIARY SUBUNIT"/>
    <property type="match status" value="1"/>
</dbReference>
<gene>
    <name evidence="2" type="ORF">BD289DRAFT_369008</name>
</gene>
<dbReference type="EMBL" id="KZ678448">
    <property type="protein sequence ID" value="PSR84113.1"/>
    <property type="molecule type" value="Genomic_DNA"/>
</dbReference>
<name>A0A2T3A740_9PEZI</name>